<gene>
    <name evidence="1" type="ORF">AAHA92_02715</name>
</gene>
<proteinExistence type="predicted"/>
<dbReference type="Proteomes" id="UP001567538">
    <property type="component" value="Unassembled WGS sequence"/>
</dbReference>
<organism evidence="1 2">
    <name type="scientific">Salvia divinorum</name>
    <name type="common">Maria pastora</name>
    <name type="synonym">Diviner's sage</name>
    <dbReference type="NCBI Taxonomy" id="28513"/>
    <lineage>
        <taxon>Eukaryota</taxon>
        <taxon>Viridiplantae</taxon>
        <taxon>Streptophyta</taxon>
        <taxon>Embryophyta</taxon>
        <taxon>Tracheophyta</taxon>
        <taxon>Spermatophyta</taxon>
        <taxon>Magnoliopsida</taxon>
        <taxon>eudicotyledons</taxon>
        <taxon>Gunneridae</taxon>
        <taxon>Pentapetalae</taxon>
        <taxon>asterids</taxon>
        <taxon>lamiids</taxon>
        <taxon>Lamiales</taxon>
        <taxon>Lamiaceae</taxon>
        <taxon>Nepetoideae</taxon>
        <taxon>Mentheae</taxon>
        <taxon>Salviinae</taxon>
        <taxon>Salvia</taxon>
        <taxon>Salvia subgen. Calosphace</taxon>
    </lineage>
</organism>
<dbReference type="PANTHER" id="PTHR42938:SF7">
    <property type="entry name" value="ERYTHRONATE-4-PHOSPHATE DEHYDROGENASE FAMILY PROTEIN"/>
    <property type="match status" value="1"/>
</dbReference>
<reference evidence="1 2" key="1">
    <citation type="submission" date="2024-06" db="EMBL/GenBank/DDBJ databases">
        <title>A chromosome level genome sequence of Diviner's sage (Salvia divinorum).</title>
        <authorList>
            <person name="Ford S.A."/>
            <person name="Ro D.-K."/>
            <person name="Ness R.W."/>
            <person name="Phillips M.A."/>
        </authorList>
    </citation>
    <scope>NUCLEOTIDE SEQUENCE [LARGE SCALE GENOMIC DNA]</scope>
    <source>
        <strain evidence="1">SAF-2024a</strain>
        <tissue evidence="1">Leaf</tissue>
    </source>
</reference>
<accession>A0ABD1IFU4</accession>
<sequence length="248" mass="27745">MAANEEEVLISLREMGASDEELHENRSAENGHHVVTRHPSYQPGSVKVSLQWLDLIVFYVRVSKCVVDDDSTPEHLTLNHIPLNRDTLLEVNCVRTSIYSDGVSTLLKRDRLDKQSKEFTFVSTNSIRVTGSVKFNVLVLTGRLELCHSNGSLVEHKQHGQIWSMSCESDIVVGTGFLKGNQNVCATAIEVYVASSFSGTPIVLTQTLQLSHHRRKQARKGMLEAIPEYEMALSQKEGPFTLTMPFFS</sequence>
<dbReference type="PANTHER" id="PTHR42938">
    <property type="entry name" value="FORMATE DEHYDROGENASE 1"/>
    <property type="match status" value="1"/>
</dbReference>
<comment type="caution">
    <text evidence="1">The sequence shown here is derived from an EMBL/GenBank/DDBJ whole genome shotgun (WGS) entry which is preliminary data.</text>
</comment>
<keyword evidence="2" id="KW-1185">Reference proteome</keyword>
<dbReference type="EMBL" id="JBEAFC010000002">
    <property type="protein sequence ID" value="KAL1567212.1"/>
    <property type="molecule type" value="Genomic_DNA"/>
</dbReference>
<evidence type="ECO:0000313" key="2">
    <source>
        <dbReference type="Proteomes" id="UP001567538"/>
    </source>
</evidence>
<protein>
    <submittedName>
        <fullName evidence="1">Uncharacterized protein</fullName>
    </submittedName>
</protein>
<name>A0ABD1IFU4_SALDI</name>
<dbReference type="AlphaFoldDB" id="A0ABD1IFU4"/>
<evidence type="ECO:0000313" key="1">
    <source>
        <dbReference type="EMBL" id="KAL1567212.1"/>
    </source>
</evidence>